<dbReference type="AlphaFoldDB" id="A0A2T7NBW2"/>
<organism evidence="2 3">
    <name type="scientific">Pomacea canaliculata</name>
    <name type="common">Golden apple snail</name>
    <dbReference type="NCBI Taxonomy" id="400727"/>
    <lineage>
        <taxon>Eukaryota</taxon>
        <taxon>Metazoa</taxon>
        <taxon>Spiralia</taxon>
        <taxon>Lophotrochozoa</taxon>
        <taxon>Mollusca</taxon>
        <taxon>Gastropoda</taxon>
        <taxon>Caenogastropoda</taxon>
        <taxon>Architaenioglossa</taxon>
        <taxon>Ampullarioidea</taxon>
        <taxon>Ampullariidae</taxon>
        <taxon>Pomacea</taxon>
    </lineage>
</organism>
<feature type="region of interest" description="Disordered" evidence="1">
    <location>
        <begin position="44"/>
        <end position="90"/>
    </location>
</feature>
<proteinExistence type="predicted"/>
<gene>
    <name evidence="2" type="ORF">C0Q70_21201</name>
</gene>
<name>A0A2T7NBW2_POMCA</name>
<keyword evidence="3" id="KW-1185">Reference proteome</keyword>
<evidence type="ECO:0000313" key="2">
    <source>
        <dbReference type="EMBL" id="PVD18651.1"/>
    </source>
</evidence>
<dbReference type="EMBL" id="PZQS01000014">
    <property type="protein sequence ID" value="PVD18651.1"/>
    <property type="molecule type" value="Genomic_DNA"/>
</dbReference>
<sequence>METDDRLYVCTGQRSAAWSQGAGVWRSAIPSAVNCCSFRLDGGWRHRKDTERPTDRPDIAPPRRGASTPTGRATHLALSPHTSADHDGQGTIHTVYKHKSALKSEKKASLQSILLPAAAEHAQCQRRRPLSARRRGLSGRRSQRQGVEARTAPLLSRNRNGGEPSLHGSGQL</sequence>
<protein>
    <submittedName>
        <fullName evidence="2">Uncharacterized protein</fullName>
    </submittedName>
</protein>
<comment type="caution">
    <text evidence="2">The sequence shown here is derived from an EMBL/GenBank/DDBJ whole genome shotgun (WGS) entry which is preliminary data.</text>
</comment>
<feature type="region of interest" description="Disordered" evidence="1">
    <location>
        <begin position="124"/>
        <end position="172"/>
    </location>
</feature>
<feature type="compositionally biased region" description="Basic and acidic residues" evidence="1">
    <location>
        <begin position="44"/>
        <end position="58"/>
    </location>
</feature>
<reference evidence="2 3" key="1">
    <citation type="submission" date="2018-04" db="EMBL/GenBank/DDBJ databases">
        <title>The genome of golden apple snail Pomacea canaliculata provides insight into stress tolerance and invasive adaptation.</title>
        <authorList>
            <person name="Liu C."/>
            <person name="Liu B."/>
            <person name="Ren Y."/>
            <person name="Zhang Y."/>
            <person name="Wang H."/>
            <person name="Li S."/>
            <person name="Jiang F."/>
            <person name="Yin L."/>
            <person name="Zhang G."/>
            <person name="Qian W."/>
            <person name="Fan W."/>
        </authorList>
    </citation>
    <scope>NUCLEOTIDE SEQUENCE [LARGE SCALE GENOMIC DNA]</scope>
    <source>
        <strain evidence="2">SZHN2017</strain>
        <tissue evidence="2">Muscle</tissue>
    </source>
</reference>
<evidence type="ECO:0000256" key="1">
    <source>
        <dbReference type="SAM" id="MobiDB-lite"/>
    </source>
</evidence>
<dbReference type="Proteomes" id="UP000245119">
    <property type="component" value="Linkage Group LG14"/>
</dbReference>
<feature type="compositionally biased region" description="Basic residues" evidence="1">
    <location>
        <begin position="124"/>
        <end position="143"/>
    </location>
</feature>
<accession>A0A2T7NBW2</accession>
<evidence type="ECO:0000313" key="3">
    <source>
        <dbReference type="Proteomes" id="UP000245119"/>
    </source>
</evidence>